<dbReference type="AlphaFoldDB" id="A0A1I9WJ69"/>
<sequence>MYRDFYEESIELTPTEPNKSQITLSKELERKVESQELAIGISITNVSTYKELYEAKSQDNKDFVENIDKEPTNTVGD</sequence>
<name>A0A1I9WJ69_ENTFC</name>
<dbReference type="EMBL" id="KX574671">
    <property type="protein sequence ID" value="APA32188.1"/>
    <property type="molecule type" value="Genomic_DNA"/>
</dbReference>
<organism evidence="2">
    <name type="scientific">Enterococcus faecium</name>
    <name type="common">Streptococcus faecium</name>
    <dbReference type="NCBI Taxonomy" id="1352"/>
    <lineage>
        <taxon>Bacteria</taxon>
        <taxon>Bacillati</taxon>
        <taxon>Bacillota</taxon>
        <taxon>Bacilli</taxon>
        <taxon>Lactobacillales</taxon>
        <taxon>Enterococcaceae</taxon>
        <taxon>Enterococcus</taxon>
    </lineage>
</organism>
<keyword evidence="2" id="KW-0614">Plasmid</keyword>
<reference evidence="2" key="1">
    <citation type="journal article" date="2016" name="J. Antimicrob. Chemother.">
        <title>Genomic analysis of 495 vancomycin-resistant Enterococcus faecium reveals broad dissemination of a vanA plasmid in more than 19 clones from Copenhagen, Denmark.</title>
        <authorList>
            <person name="Pinholt M."/>
            <person name="Gumpert H."/>
            <person name="Bayliss S."/>
            <person name="Nielsen J.B."/>
            <person name="Vorobieva V."/>
            <person name="Pedersen M."/>
            <person name="Feil E."/>
            <person name="Worning P."/>
            <person name="Westh H."/>
        </authorList>
    </citation>
    <scope>NUCLEOTIDE SEQUENCE</scope>
    <source>
        <strain evidence="2">V24</strain>
        <plasmid evidence="2">pHvH-V24</plasmid>
    </source>
</reference>
<evidence type="ECO:0000256" key="1">
    <source>
        <dbReference type="SAM" id="MobiDB-lite"/>
    </source>
</evidence>
<proteinExistence type="predicted"/>
<geneLocation type="plasmid" evidence="2">
    <name>pHvH-V24</name>
</geneLocation>
<dbReference type="RefSeq" id="WP_002296232.1">
    <property type="nucleotide sequence ID" value="NZ_CP014533.1"/>
</dbReference>
<feature type="region of interest" description="Disordered" evidence="1">
    <location>
        <begin position="1"/>
        <end position="22"/>
    </location>
</feature>
<evidence type="ECO:0000313" key="2">
    <source>
        <dbReference type="EMBL" id="APA32188.1"/>
    </source>
</evidence>
<accession>A0A1I9WJ69</accession>
<protein>
    <submittedName>
        <fullName evidence="2">Uncharacterized protein</fullName>
    </submittedName>
</protein>